<keyword evidence="3" id="KW-1185">Reference proteome</keyword>
<dbReference type="HOGENOM" id="CLU_039409_1_0_1"/>
<dbReference type="OMA" id="EWISTHW"/>
<evidence type="ECO:0000256" key="1">
    <source>
        <dbReference type="SAM" id="MobiDB-lite"/>
    </source>
</evidence>
<dbReference type="AlphaFoldDB" id="K5XMP7"/>
<sequence length="373" mass="42296">MPDWNELGAIGNTLTHLEIYYPPSRLCADRWIELVRNLPNLLSFELSFAVEAAAFCNHPNSSHPNSNHPNSNNRLTLGVKKFAFSDLFRCCTSFLDRIDLSATKCCSSNITCLSHPQFDLEIPAEDAMQAVLPHIKRLLSQVVINTSRFRISDSSIVIQSGFTESAILSRNLGQAVIAEHSSHFYVSFDRDRFGGPLLFTTLLDLIRPICTSVELAETSPDACLESYDWDHFFDVLIHCQNLHFMQGVSLPWWKWLCKRLTPAIGEATNDAMQPLFPHLRSIAFGEKIRIGGELVKPTRTYTLVKEIPFDELKAFCKHRAKIRVPLEWISTHWNGIFRMDSFGEIKPEPEPRNTTRRAGSSARSLDKHGIKVV</sequence>
<dbReference type="RefSeq" id="XP_007333447.1">
    <property type="nucleotide sequence ID" value="XM_007333385.1"/>
</dbReference>
<dbReference type="Proteomes" id="UP000008493">
    <property type="component" value="Unassembled WGS sequence"/>
</dbReference>
<dbReference type="EMBL" id="JH971407">
    <property type="protein sequence ID" value="EKM75880.1"/>
    <property type="molecule type" value="Genomic_DNA"/>
</dbReference>
<organism evidence="2 3">
    <name type="scientific">Agaricus bisporus var. burnettii (strain JB137-S8 / ATCC MYA-4627 / FGSC 10392)</name>
    <name type="common">White button mushroom</name>
    <dbReference type="NCBI Taxonomy" id="597362"/>
    <lineage>
        <taxon>Eukaryota</taxon>
        <taxon>Fungi</taxon>
        <taxon>Dikarya</taxon>
        <taxon>Basidiomycota</taxon>
        <taxon>Agaricomycotina</taxon>
        <taxon>Agaricomycetes</taxon>
        <taxon>Agaricomycetidae</taxon>
        <taxon>Agaricales</taxon>
        <taxon>Agaricineae</taxon>
        <taxon>Agaricaceae</taxon>
        <taxon>Agaricus</taxon>
    </lineage>
</organism>
<reference evidence="3" key="1">
    <citation type="journal article" date="2012" name="Proc. Natl. Acad. Sci. U.S.A.">
        <title>Genome sequence of the button mushroom Agaricus bisporus reveals mechanisms governing adaptation to a humic-rich ecological niche.</title>
        <authorList>
            <person name="Morin E."/>
            <person name="Kohler A."/>
            <person name="Baker A.R."/>
            <person name="Foulongne-Oriol M."/>
            <person name="Lombard V."/>
            <person name="Nagy L.G."/>
            <person name="Ohm R.A."/>
            <person name="Patyshakuliyeva A."/>
            <person name="Brun A."/>
            <person name="Aerts A.L."/>
            <person name="Bailey A.M."/>
            <person name="Billette C."/>
            <person name="Coutinho P.M."/>
            <person name="Deakin G."/>
            <person name="Doddapaneni H."/>
            <person name="Floudas D."/>
            <person name="Grimwood J."/>
            <person name="Hilden K."/>
            <person name="Kuees U."/>
            <person name="LaButti K.M."/>
            <person name="Lapidus A."/>
            <person name="Lindquist E.A."/>
            <person name="Lucas S.M."/>
            <person name="Murat C."/>
            <person name="Riley R.W."/>
            <person name="Salamov A.A."/>
            <person name="Schmutz J."/>
            <person name="Subramanian V."/>
            <person name="Woesten H.A.B."/>
            <person name="Xu J."/>
            <person name="Eastwood D.C."/>
            <person name="Foster G.D."/>
            <person name="Sonnenberg A.S."/>
            <person name="Cullen D."/>
            <person name="de Vries R.P."/>
            <person name="Lundell T."/>
            <person name="Hibbett D.S."/>
            <person name="Henrissat B."/>
            <person name="Burton K.S."/>
            <person name="Kerrigan R.W."/>
            <person name="Challen M.P."/>
            <person name="Grigoriev I.V."/>
            <person name="Martin F."/>
        </authorList>
    </citation>
    <scope>NUCLEOTIDE SEQUENCE [LARGE SCALE GENOMIC DNA]</scope>
    <source>
        <strain evidence="3">JB137-S8 / ATCC MYA-4627 / FGSC 10392</strain>
    </source>
</reference>
<feature type="compositionally biased region" description="Basic and acidic residues" evidence="1">
    <location>
        <begin position="364"/>
        <end position="373"/>
    </location>
</feature>
<feature type="region of interest" description="Disordered" evidence="1">
    <location>
        <begin position="344"/>
        <end position="373"/>
    </location>
</feature>
<proteinExistence type="predicted"/>
<protein>
    <submittedName>
        <fullName evidence="2">Uncharacterized protein</fullName>
    </submittedName>
</protein>
<gene>
    <name evidence="2" type="ORF">AGABI1DRAFT_131787</name>
</gene>
<name>K5XMP7_AGABU</name>
<evidence type="ECO:0000313" key="3">
    <source>
        <dbReference type="Proteomes" id="UP000008493"/>
    </source>
</evidence>
<feature type="compositionally biased region" description="Basic and acidic residues" evidence="1">
    <location>
        <begin position="344"/>
        <end position="353"/>
    </location>
</feature>
<evidence type="ECO:0000313" key="2">
    <source>
        <dbReference type="EMBL" id="EKM75880.1"/>
    </source>
</evidence>
<dbReference type="GeneID" id="18827525"/>
<accession>K5XMP7</accession>
<dbReference type="InParanoid" id="K5XMP7"/>
<dbReference type="KEGG" id="abp:AGABI1DRAFT131787"/>
<dbReference type="eggNOG" id="ENOG502SSGI">
    <property type="taxonomic scope" value="Eukaryota"/>
</dbReference>